<dbReference type="Proteomes" id="UP000013378">
    <property type="component" value="Unassembled WGS sequence"/>
</dbReference>
<dbReference type="InterPro" id="IPR012347">
    <property type="entry name" value="Ferritin-like"/>
</dbReference>
<evidence type="ECO:0000313" key="2">
    <source>
        <dbReference type="Proteomes" id="UP000013378"/>
    </source>
</evidence>
<reference evidence="1 2" key="1">
    <citation type="journal article" date="2015" name="Geomicrobiol. J.">
        <title>Caldisalinibacter kiritimatiensis gen. nov., sp. nov., a moderately thermohalophilic thiosulfate-reducing bacterium from a hypersaline microbial mat.</title>
        <authorList>
            <person name="Ben Hania W."/>
            <person name="Joseph M."/>
            <person name="Fiebig A."/>
            <person name="Bunk B."/>
            <person name="Klenk H.-P."/>
            <person name="Fardeau M.-L."/>
            <person name="Spring S."/>
        </authorList>
    </citation>
    <scope>NUCLEOTIDE SEQUENCE [LARGE SCALE GENOMIC DNA]</scope>
    <source>
        <strain evidence="1 2">L21-TH-D2</strain>
    </source>
</reference>
<comment type="caution">
    <text evidence="1">The sequence shown here is derived from an EMBL/GenBank/DDBJ whole genome shotgun (WGS) entry which is preliminary data.</text>
</comment>
<dbReference type="STRING" id="1304284.L21TH_0353"/>
<dbReference type="eggNOG" id="ENOG50331AH">
    <property type="taxonomic scope" value="Bacteria"/>
</dbReference>
<sequence>MTVQSKLNLSQLNQMELQNLREIISGHQTMISKLNSYAQSCQDPQIKRMFQQGAQSAQTTVQNLTQSL</sequence>
<dbReference type="OrthoDB" id="1707820at2"/>
<evidence type="ECO:0000313" key="1">
    <source>
        <dbReference type="EMBL" id="EOD01550.1"/>
    </source>
</evidence>
<accession>R1CGX5</accession>
<keyword evidence="2" id="KW-1185">Reference proteome</keyword>
<organism evidence="1 2">
    <name type="scientific">Caldisalinibacter kiritimatiensis</name>
    <dbReference type="NCBI Taxonomy" id="1304284"/>
    <lineage>
        <taxon>Bacteria</taxon>
        <taxon>Bacillati</taxon>
        <taxon>Bacillota</taxon>
        <taxon>Tissierellia</taxon>
        <taxon>Tissierellales</taxon>
        <taxon>Thermohalobacteraceae</taxon>
        <taxon>Caldisalinibacter</taxon>
    </lineage>
</organism>
<dbReference type="AlphaFoldDB" id="R1CGX5"/>
<protein>
    <recommendedName>
        <fullName evidence="3">Spore coat protein</fullName>
    </recommendedName>
</protein>
<gene>
    <name evidence="1" type="ORF">L21TH_0353</name>
</gene>
<proteinExistence type="predicted"/>
<dbReference type="Gene3D" id="1.20.1260.10">
    <property type="match status" value="1"/>
</dbReference>
<dbReference type="RefSeq" id="WP_006307559.1">
    <property type="nucleotide sequence ID" value="NZ_ARZA01000048.1"/>
</dbReference>
<name>R1CGX5_9FIRM</name>
<dbReference type="PATRIC" id="fig|1304284.3.peg.348"/>
<evidence type="ECO:0008006" key="3">
    <source>
        <dbReference type="Google" id="ProtNLM"/>
    </source>
</evidence>
<dbReference type="EMBL" id="ARZA01000048">
    <property type="protein sequence ID" value="EOD01550.1"/>
    <property type="molecule type" value="Genomic_DNA"/>
</dbReference>